<sequence length="153" mass="17054">MKWRSGPRRRQRAVFESLMVLRCFCRKVRVQHVHEGLLMRPLETKTCMVAVGRLRVIGCACMLPACLYPPQLSRSWACHAVQPARAAMLGHCLGGVGFQQLAGFVVHLQITSTTLSRRAGLSTKACSLSAANLHRHVRFQPLPVDRKRPTVGT</sequence>
<dbReference type="EMBL" id="KL584753">
    <property type="protein sequence ID" value="KEQ97738.1"/>
    <property type="molecule type" value="Genomic_DNA"/>
</dbReference>
<proteinExistence type="predicted"/>
<dbReference type="InParanoid" id="A0A074YIW8"/>
<gene>
    <name evidence="1" type="ORF">AUEXF2481DRAFT_542489</name>
</gene>
<evidence type="ECO:0000313" key="1">
    <source>
        <dbReference type="EMBL" id="KEQ97738.1"/>
    </source>
</evidence>
<keyword evidence="2" id="KW-1185">Reference proteome</keyword>
<organism evidence="1 2">
    <name type="scientific">Aureobasidium subglaciale (strain EXF-2481)</name>
    <name type="common">Aureobasidium pullulans var. subglaciale</name>
    <dbReference type="NCBI Taxonomy" id="1043005"/>
    <lineage>
        <taxon>Eukaryota</taxon>
        <taxon>Fungi</taxon>
        <taxon>Dikarya</taxon>
        <taxon>Ascomycota</taxon>
        <taxon>Pezizomycotina</taxon>
        <taxon>Dothideomycetes</taxon>
        <taxon>Dothideomycetidae</taxon>
        <taxon>Dothideales</taxon>
        <taxon>Saccotheciaceae</taxon>
        <taxon>Aureobasidium</taxon>
    </lineage>
</organism>
<accession>A0A074YIW8</accession>
<dbReference type="AlphaFoldDB" id="A0A074YIW8"/>
<dbReference type="OrthoDB" id="10282691at2759"/>
<dbReference type="RefSeq" id="XP_013346512.1">
    <property type="nucleotide sequence ID" value="XM_013491058.1"/>
</dbReference>
<reference evidence="1 2" key="1">
    <citation type="journal article" date="2014" name="BMC Genomics">
        <title>Genome sequencing of four Aureobasidium pullulans varieties: biotechnological potential, stress tolerance, and description of new species.</title>
        <authorList>
            <person name="Gostin Ar C."/>
            <person name="Ohm R.A."/>
            <person name="Kogej T."/>
            <person name="Sonjak S."/>
            <person name="Turk M."/>
            <person name="Zajc J."/>
            <person name="Zalar P."/>
            <person name="Grube M."/>
            <person name="Sun H."/>
            <person name="Han J."/>
            <person name="Sharma A."/>
            <person name="Chiniquy J."/>
            <person name="Ngan C.Y."/>
            <person name="Lipzen A."/>
            <person name="Barry K."/>
            <person name="Grigoriev I.V."/>
            <person name="Gunde-Cimerman N."/>
        </authorList>
    </citation>
    <scope>NUCLEOTIDE SEQUENCE [LARGE SCALE GENOMIC DNA]</scope>
    <source>
        <strain evidence="1 2">EXF-2481</strain>
    </source>
</reference>
<name>A0A074YIW8_AURSE</name>
<dbReference type="Proteomes" id="UP000030641">
    <property type="component" value="Unassembled WGS sequence"/>
</dbReference>
<dbReference type="GeneID" id="25368952"/>
<protein>
    <submittedName>
        <fullName evidence="1">Uncharacterized protein</fullName>
    </submittedName>
</protein>
<dbReference type="HOGENOM" id="CLU_1712915_0_0_1"/>
<evidence type="ECO:0000313" key="2">
    <source>
        <dbReference type="Proteomes" id="UP000030641"/>
    </source>
</evidence>